<dbReference type="InterPro" id="IPR000602">
    <property type="entry name" value="Glyco_hydro_38_N"/>
</dbReference>
<organism evidence="6 7">
    <name type="scientific">Paenibacillus oralis</name>
    <dbReference type="NCBI Taxonomy" id="2490856"/>
    <lineage>
        <taxon>Bacteria</taxon>
        <taxon>Bacillati</taxon>
        <taxon>Bacillota</taxon>
        <taxon>Bacilli</taxon>
        <taxon>Bacillales</taxon>
        <taxon>Paenibacillaceae</taxon>
        <taxon>Paenibacillus</taxon>
    </lineage>
</organism>
<dbReference type="PANTHER" id="PTHR46017:SF1">
    <property type="entry name" value="ALPHA-MANNOSIDASE 2C1"/>
    <property type="match status" value="1"/>
</dbReference>
<keyword evidence="2" id="KW-0479">Metal-binding</keyword>
<dbReference type="Pfam" id="PF17677">
    <property type="entry name" value="Glyco_hydro38C2"/>
    <property type="match status" value="1"/>
</dbReference>
<dbReference type="SUPFAM" id="SSF88688">
    <property type="entry name" value="Families 57/38 glycoside transferase middle domain"/>
    <property type="match status" value="1"/>
</dbReference>
<dbReference type="RefSeq" id="WP_128629877.1">
    <property type="nucleotide sequence ID" value="NZ_RRCN01000001.1"/>
</dbReference>
<evidence type="ECO:0000313" key="7">
    <source>
        <dbReference type="Proteomes" id="UP000267017"/>
    </source>
</evidence>
<keyword evidence="7" id="KW-1185">Reference proteome</keyword>
<evidence type="ECO:0000259" key="5">
    <source>
        <dbReference type="SMART" id="SM00872"/>
    </source>
</evidence>
<dbReference type="GO" id="GO:0006013">
    <property type="term" value="P:mannose metabolic process"/>
    <property type="evidence" value="ECO:0007669"/>
    <property type="project" value="InterPro"/>
</dbReference>
<dbReference type="InterPro" id="IPR037094">
    <property type="entry name" value="Glyco_hydro_38_cen_sf"/>
</dbReference>
<dbReference type="FunFam" id="3.20.110.10:FF:000002">
    <property type="entry name" value="alpha-mannosidase 2C1 isoform X1"/>
    <property type="match status" value="1"/>
</dbReference>
<evidence type="ECO:0000256" key="3">
    <source>
        <dbReference type="ARBA" id="ARBA00022801"/>
    </source>
</evidence>
<comment type="similarity">
    <text evidence="1">Belongs to the glycosyl hydrolase 38 family.</text>
</comment>
<accession>A0A3P3TXH6</accession>
<dbReference type="GO" id="GO:0009313">
    <property type="term" value="P:oligosaccharide catabolic process"/>
    <property type="evidence" value="ECO:0007669"/>
    <property type="project" value="TreeGrafter"/>
</dbReference>
<dbReference type="PANTHER" id="PTHR46017">
    <property type="entry name" value="ALPHA-MANNOSIDASE 2C1"/>
    <property type="match status" value="1"/>
</dbReference>
<dbReference type="Gene3D" id="1.20.1270.50">
    <property type="entry name" value="Glycoside hydrolase family 38, central domain"/>
    <property type="match status" value="1"/>
</dbReference>
<evidence type="ECO:0000256" key="4">
    <source>
        <dbReference type="ARBA" id="ARBA00023295"/>
    </source>
</evidence>
<dbReference type="GO" id="GO:0046872">
    <property type="term" value="F:metal ion binding"/>
    <property type="evidence" value="ECO:0007669"/>
    <property type="project" value="UniProtKB-KW"/>
</dbReference>
<dbReference type="InterPro" id="IPR011330">
    <property type="entry name" value="Glyco_hydro/deAcase_b/a-brl"/>
</dbReference>
<dbReference type="OrthoDB" id="9772207at2"/>
<dbReference type="InterPro" id="IPR027291">
    <property type="entry name" value="Glyco_hydro_38_N_sf"/>
</dbReference>
<dbReference type="Proteomes" id="UP000267017">
    <property type="component" value="Unassembled WGS sequence"/>
</dbReference>
<gene>
    <name evidence="6" type="ORF">EHV15_02425</name>
</gene>
<dbReference type="InterPro" id="IPR054723">
    <property type="entry name" value="Ams1-like_N"/>
</dbReference>
<dbReference type="InterPro" id="IPR011682">
    <property type="entry name" value="Glyco_hydro_38_C"/>
</dbReference>
<name>A0A3P3TXH6_9BACL</name>
<dbReference type="FunFam" id="1.20.1270.50:FF:000004">
    <property type="entry name" value="alpha-mannosidase 2C1 isoform X1"/>
    <property type="match status" value="1"/>
</dbReference>
<evidence type="ECO:0000256" key="1">
    <source>
        <dbReference type="ARBA" id="ARBA00009792"/>
    </source>
</evidence>
<dbReference type="Pfam" id="PF07748">
    <property type="entry name" value="Glyco_hydro_38C"/>
    <property type="match status" value="1"/>
</dbReference>
<dbReference type="GO" id="GO:0030246">
    <property type="term" value="F:carbohydrate binding"/>
    <property type="evidence" value="ECO:0007669"/>
    <property type="project" value="InterPro"/>
</dbReference>
<evidence type="ECO:0000313" key="6">
    <source>
        <dbReference type="EMBL" id="RRJ61958.1"/>
    </source>
</evidence>
<dbReference type="Pfam" id="PF22907">
    <property type="entry name" value="Ams1-like_1st"/>
    <property type="match status" value="1"/>
</dbReference>
<sequence>MPYETNQIMTQKAKQRLSKLESYIYQPVEALAVTAWVTREPVPYAERESGKPMELKAGDRWGELWDCAWFHFRGEVPEAFAGSKVVVLIDINGELCLVDEEGAPYQGLTNVSSGFDYSLGRPGKRVVDVSPAAKGGEVIDLWGDGGNNDLFGEFRSGTLKEACIAVCHEEARSLYYDLEVLIELAEQLPETSARKARGLQAVYEASNLLAEINDETVRLARERISGELAMRGGDPVLTVSAIGHAHIDLAWLWPIRETIRKGARTFSTVLRNMEKYPDYVFGASQPQLYQWMKEHYPQLYERVKERVREGRWEAQGAMWVEPDTNISGGEALVRQILYGKKFFREEFGQEMKVLWLPDVFGYTGSLPQLLKKSGVDYMMTQKLSWSTYNTHPHHSFMWEGIDGTKVLTHLPPEDTYNSPAAPRSLAKIEQSYLDRNVSGHALMLFGIGDGGGGPGEEHLERLAREKNLLGLPPVVQEPAIAFFRRLEQEASRFHTYRGELYLEKHQGTLTTQARNKWYNRKLEKALRELEFAASLLWALGGGAYPAQRLEAIWKEVLLYQFHDILPGSSITRVYDESLARYEALLGEVRSKIEETYGRVAVLAGLADEPVLFNSLPWERREWVEYGGRWHRVSVPGMGWRSLLEAAAELAPEERTLVAEERRLENGRLAVRFHEDGSIASLYDKAAAREVLPDGVKANVFTVYHDDGDAWDFPRDYRDTAAGAMELVKASAYVQGPKAVIEQEYRFGDSVLTQKISLFQGGDTLQFETECDWREPGKMLRVAFAVNVASEQANCEIQFGVIKRPTTRNNRIEFARDEICAHHYIDLSQPDYGVALLNDSKYGHSVDGNVIDLNLLRSPGYPDPVADRAHHKFTYALYPHTGDFIEAGVYRKGYELNVPLTAVEPVAAVDGENARENGARIGGGNVGKTGGETVGENGGKLVGAHGDKINGDLARLRQFVEVDHPNVMVEAVKKAEDSGHLIVRLYETAGAGARAGLAFGFECSVIEEADLLENPLRLLAEGQRSVNLQFTPFEIKTIRVRL</sequence>
<keyword evidence="4" id="KW-0326">Glycosidase</keyword>
<dbReference type="Gene3D" id="2.60.40.2220">
    <property type="match status" value="1"/>
</dbReference>
<comment type="caution">
    <text evidence="6">The sequence shown here is derived from an EMBL/GenBank/DDBJ whole genome shotgun (WGS) entry which is preliminary data.</text>
</comment>
<dbReference type="Pfam" id="PF09261">
    <property type="entry name" value="Alpha-mann_mid"/>
    <property type="match status" value="1"/>
</dbReference>
<dbReference type="InterPro" id="IPR015341">
    <property type="entry name" value="Glyco_hydro_38_cen"/>
</dbReference>
<keyword evidence="3" id="KW-0378">Hydrolase</keyword>
<reference evidence="6 7" key="1">
    <citation type="submission" date="2018-11" db="EMBL/GenBank/DDBJ databases">
        <title>Genome sequencing of Paenibacillus sp. KCOM 3021 (= ChDC PVNT-B20).</title>
        <authorList>
            <person name="Kook J.-K."/>
            <person name="Park S.-N."/>
            <person name="Lim Y.K."/>
        </authorList>
    </citation>
    <scope>NUCLEOTIDE SEQUENCE [LARGE SCALE GENOMIC DNA]</scope>
    <source>
        <strain evidence="6 7">KCOM 3021</strain>
    </source>
</reference>
<dbReference type="AlphaFoldDB" id="A0A3P3TXH6"/>
<protein>
    <submittedName>
        <fullName evidence="6">Alpha-mannosidase</fullName>
    </submittedName>
</protein>
<evidence type="ECO:0000256" key="2">
    <source>
        <dbReference type="ARBA" id="ARBA00022723"/>
    </source>
</evidence>
<dbReference type="Gene3D" id="2.70.98.30">
    <property type="entry name" value="Golgi alpha-mannosidase II, domain 4"/>
    <property type="match status" value="1"/>
</dbReference>
<dbReference type="CDD" id="cd10789">
    <property type="entry name" value="GH38N_AMII_ER_cytosolic"/>
    <property type="match status" value="1"/>
</dbReference>
<dbReference type="InterPro" id="IPR011013">
    <property type="entry name" value="Gal_mutarotase_sf_dom"/>
</dbReference>
<dbReference type="SUPFAM" id="SSF74650">
    <property type="entry name" value="Galactose mutarotase-like"/>
    <property type="match status" value="1"/>
</dbReference>
<dbReference type="SMART" id="SM00872">
    <property type="entry name" value="Alpha-mann_mid"/>
    <property type="match status" value="1"/>
</dbReference>
<dbReference type="SUPFAM" id="SSF88713">
    <property type="entry name" value="Glycoside hydrolase/deacetylase"/>
    <property type="match status" value="1"/>
</dbReference>
<dbReference type="InterPro" id="IPR028995">
    <property type="entry name" value="Glyco_hydro_57/38_cen_sf"/>
</dbReference>
<dbReference type="EMBL" id="RRCN01000001">
    <property type="protein sequence ID" value="RRJ61958.1"/>
    <property type="molecule type" value="Genomic_DNA"/>
</dbReference>
<dbReference type="Gene3D" id="3.20.110.10">
    <property type="entry name" value="Glycoside hydrolase 38, N terminal domain"/>
    <property type="match status" value="1"/>
</dbReference>
<feature type="domain" description="Glycoside hydrolase family 38 central" evidence="5">
    <location>
        <begin position="503"/>
        <end position="581"/>
    </location>
</feature>
<proteinExistence type="inferred from homology"/>
<dbReference type="Pfam" id="PF01074">
    <property type="entry name" value="Glyco_hydro_38N"/>
    <property type="match status" value="1"/>
</dbReference>
<dbReference type="GO" id="GO:0004559">
    <property type="term" value="F:alpha-mannosidase activity"/>
    <property type="evidence" value="ECO:0007669"/>
    <property type="project" value="InterPro"/>
</dbReference>
<dbReference type="InterPro" id="IPR041147">
    <property type="entry name" value="GH38_C"/>
</dbReference>